<keyword evidence="5 8" id="KW-0418">Kinase</keyword>
<name>A0A5C4JSW7_9HYPH</name>
<dbReference type="InterPro" id="IPR004399">
    <property type="entry name" value="HMP/HMP-P_kinase_dom"/>
</dbReference>
<dbReference type="OrthoDB" id="9810880at2"/>
<dbReference type="PANTHER" id="PTHR20858">
    <property type="entry name" value="PHOSPHOMETHYLPYRIMIDINE KINASE"/>
    <property type="match status" value="1"/>
</dbReference>
<feature type="domain" description="Pyridoxamine kinase/Phosphomethylpyrimidine kinase" evidence="7">
    <location>
        <begin position="12"/>
        <end position="259"/>
    </location>
</feature>
<dbReference type="GO" id="GO:0008902">
    <property type="term" value="F:hydroxymethylpyrimidine kinase activity"/>
    <property type="evidence" value="ECO:0007669"/>
    <property type="project" value="UniProtKB-EC"/>
</dbReference>
<keyword evidence="9" id="KW-1185">Reference proteome</keyword>
<dbReference type="InterPro" id="IPR029056">
    <property type="entry name" value="Ribokinase-like"/>
</dbReference>
<evidence type="ECO:0000256" key="4">
    <source>
        <dbReference type="ARBA" id="ARBA00022741"/>
    </source>
</evidence>
<dbReference type="InterPro" id="IPR013749">
    <property type="entry name" value="PM/HMP-P_kinase-1"/>
</dbReference>
<comment type="pathway">
    <text evidence="1">Cofactor biosynthesis; thiamine diphosphate biosynthesis.</text>
</comment>
<gene>
    <name evidence="8" type="primary">thiD</name>
    <name evidence="8" type="ORF">FF124_08025</name>
</gene>
<evidence type="ECO:0000313" key="8">
    <source>
        <dbReference type="EMBL" id="TNB48274.1"/>
    </source>
</evidence>
<evidence type="ECO:0000256" key="3">
    <source>
        <dbReference type="ARBA" id="ARBA00022679"/>
    </source>
</evidence>
<sequence length="266" mass="27132">MIANILSIAGSDPSGGAGIQADLKAFSARGTYGMAAMTALTAQNTQGVTGVHEVPSAFVAEQIAAIFDDISVSAIKIGMIANANIAVTIADSLRHHVEVPVVLDPVMVAKGGHRLLPEDAVEALKDHLLPLAALLTPNLPEAAALLDEEVASDREAMIAQGKALRGLGAQAVLMKGGHLEGEDCPDLLVSAEGHQWLEGARIDTENTHGTGCTLSSAIAAEIGKGTALSEAVSIAKDYVAGAIAASDALSVGSGHGPTHHFHALWP</sequence>
<protein>
    <recommendedName>
        <fullName evidence="2">hydroxymethylpyrimidine kinase</fullName>
        <ecNumber evidence="2">2.7.1.49</ecNumber>
    </recommendedName>
</protein>
<keyword evidence="6" id="KW-0067">ATP-binding</keyword>
<dbReference type="GO" id="GO:0009229">
    <property type="term" value="P:thiamine diphosphate biosynthetic process"/>
    <property type="evidence" value="ECO:0007669"/>
    <property type="project" value="UniProtKB-UniPathway"/>
</dbReference>
<dbReference type="GO" id="GO:0009228">
    <property type="term" value="P:thiamine biosynthetic process"/>
    <property type="evidence" value="ECO:0007669"/>
    <property type="project" value="InterPro"/>
</dbReference>
<dbReference type="PANTHER" id="PTHR20858:SF17">
    <property type="entry name" value="HYDROXYMETHYLPYRIMIDINE_PHOSPHOMETHYLPYRIMIDINE KINASE THI20-RELATED"/>
    <property type="match status" value="1"/>
</dbReference>
<proteinExistence type="predicted"/>
<keyword evidence="3 8" id="KW-0808">Transferase</keyword>
<evidence type="ECO:0000256" key="2">
    <source>
        <dbReference type="ARBA" id="ARBA00012135"/>
    </source>
</evidence>
<evidence type="ECO:0000256" key="5">
    <source>
        <dbReference type="ARBA" id="ARBA00022777"/>
    </source>
</evidence>
<organism evidence="8 9">
    <name type="scientific">Martelella lutilitoris</name>
    <dbReference type="NCBI Taxonomy" id="2583532"/>
    <lineage>
        <taxon>Bacteria</taxon>
        <taxon>Pseudomonadati</taxon>
        <taxon>Pseudomonadota</taxon>
        <taxon>Alphaproteobacteria</taxon>
        <taxon>Hyphomicrobiales</taxon>
        <taxon>Aurantimonadaceae</taxon>
        <taxon>Martelella</taxon>
    </lineage>
</organism>
<dbReference type="Gene3D" id="3.40.1190.20">
    <property type="match status" value="1"/>
</dbReference>
<dbReference type="EMBL" id="VCLB01000004">
    <property type="protein sequence ID" value="TNB48274.1"/>
    <property type="molecule type" value="Genomic_DNA"/>
</dbReference>
<dbReference type="NCBIfam" id="TIGR00097">
    <property type="entry name" value="HMP-P_kinase"/>
    <property type="match status" value="1"/>
</dbReference>
<evidence type="ECO:0000256" key="6">
    <source>
        <dbReference type="ARBA" id="ARBA00022840"/>
    </source>
</evidence>
<dbReference type="UniPathway" id="UPA00060">
    <property type="reaction ID" value="UER00138"/>
</dbReference>
<comment type="caution">
    <text evidence="8">The sequence shown here is derived from an EMBL/GenBank/DDBJ whole genome shotgun (WGS) entry which is preliminary data.</text>
</comment>
<accession>A0A5C4JSW7</accession>
<dbReference type="FunFam" id="3.40.1190.20:FF:000003">
    <property type="entry name" value="Phosphomethylpyrimidine kinase ThiD"/>
    <property type="match status" value="1"/>
</dbReference>
<evidence type="ECO:0000256" key="1">
    <source>
        <dbReference type="ARBA" id="ARBA00004948"/>
    </source>
</evidence>
<dbReference type="AlphaFoldDB" id="A0A5C4JSW7"/>
<dbReference type="GO" id="GO:0005524">
    <property type="term" value="F:ATP binding"/>
    <property type="evidence" value="ECO:0007669"/>
    <property type="project" value="UniProtKB-KW"/>
</dbReference>
<dbReference type="Pfam" id="PF08543">
    <property type="entry name" value="Phos_pyr_kin"/>
    <property type="match status" value="1"/>
</dbReference>
<keyword evidence="4" id="KW-0547">Nucleotide-binding</keyword>
<dbReference type="RefSeq" id="WP_138747979.1">
    <property type="nucleotide sequence ID" value="NZ_VCLB01000004.1"/>
</dbReference>
<dbReference type="GO" id="GO:0008972">
    <property type="term" value="F:phosphomethylpyrimidine kinase activity"/>
    <property type="evidence" value="ECO:0007669"/>
    <property type="project" value="InterPro"/>
</dbReference>
<dbReference type="GO" id="GO:0005829">
    <property type="term" value="C:cytosol"/>
    <property type="evidence" value="ECO:0007669"/>
    <property type="project" value="TreeGrafter"/>
</dbReference>
<evidence type="ECO:0000259" key="7">
    <source>
        <dbReference type="Pfam" id="PF08543"/>
    </source>
</evidence>
<evidence type="ECO:0000313" key="9">
    <source>
        <dbReference type="Proteomes" id="UP000307874"/>
    </source>
</evidence>
<dbReference type="CDD" id="cd01169">
    <property type="entry name" value="HMPP_kinase"/>
    <property type="match status" value="1"/>
</dbReference>
<dbReference type="SUPFAM" id="SSF53613">
    <property type="entry name" value="Ribokinase-like"/>
    <property type="match status" value="1"/>
</dbReference>
<dbReference type="EC" id="2.7.1.49" evidence="2"/>
<reference evidence="8 9" key="1">
    <citation type="submission" date="2019-06" db="EMBL/GenBank/DDBJ databases">
        <title>Martelella lutilitoris sp. nov., isolated from a tidal mudflat.</title>
        <authorList>
            <person name="Kim Y.-J."/>
        </authorList>
    </citation>
    <scope>NUCLEOTIDE SEQUENCE [LARGE SCALE GENOMIC DNA]</scope>
    <source>
        <strain evidence="8 9">GH2-6</strain>
    </source>
</reference>
<dbReference type="Proteomes" id="UP000307874">
    <property type="component" value="Unassembled WGS sequence"/>
</dbReference>